<organism evidence="1 2">
    <name type="scientific">Moraxella porci DSM 25326</name>
    <dbReference type="NCBI Taxonomy" id="573983"/>
    <lineage>
        <taxon>Bacteria</taxon>
        <taxon>Pseudomonadati</taxon>
        <taxon>Pseudomonadota</taxon>
        <taxon>Gammaproteobacteria</taxon>
        <taxon>Moraxellales</taxon>
        <taxon>Moraxellaceae</taxon>
        <taxon>Moraxella</taxon>
    </lineage>
</organism>
<evidence type="ECO:0008006" key="3">
    <source>
        <dbReference type="Google" id="ProtNLM"/>
    </source>
</evidence>
<protein>
    <recommendedName>
        <fullName evidence="3">GDYXXLXY protein</fullName>
    </recommendedName>
</protein>
<accession>A0A1T0CNS5</accession>
<sequence>MRKFIPIIIACITVILLGALIVRYEAQLAAGTPMYAKLAPVDPRSLIQGDYMQLGYALAGINDVDAETVDDHEHGKRRQAWVMLDDANRIVSADWQASNTHSTPLMLTFHHWQWHPATDSFLFAEGLGECYGEARYAKLSVADDGQAMLVDLVDENLQVLNCQDGISWWQGAQD</sequence>
<evidence type="ECO:0000313" key="2">
    <source>
        <dbReference type="Proteomes" id="UP000190683"/>
    </source>
</evidence>
<dbReference type="Pfam" id="PF14345">
    <property type="entry name" value="GDYXXLXY"/>
    <property type="match status" value="1"/>
</dbReference>
<keyword evidence="2" id="KW-1185">Reference proteome</keyword>
<proteinExistence type="predicted"/>
<name>A0A1T0CNS5_9GAMM</name>
<reference evidence="1 2" key="1">
    <citation type="submission" date="2017-02" db="EMBL/GenBank/DDBJ databases">
        <title>Draft genome sequence of Moraxella porci CCUG 54912T type strain.</title>
        <authorList>
            <person name="Salva-Serra F."/>
            <person name="Engstrom-Jakobsson H."/>
            <person name="Thorell K."/>
            <person name="Jaen-Luchoro D."/>
            <person name="Gonzales-Siles L."/>
            <person name="Karlsson R."/>
            <person name="Yazdan S."/>
            <person name="Boulund F."/>
            <person name="Johnning A."/>
            <person name="Engstrand L."/>
            <person name="Kristiansson E."/>
            <person name="Moore E."/>
        </authorList>
    </citation>
    <scope>NUCLEOTIDE SEQUENCE [LARGE SCALE GENOMIC DNA]</scope>
    <source>
        <strain evidence="1 2">CCUG 54912</strain>
    </source>
</reference>
<comment type="caution">
    <text evidence="1">The sequence shown here is derived from an EMBL/GenBank/DDBJ whole genome shotgun (WGS) entry which is preliminary data.</text>
</comment>
<gene>
    <name evidence="1" type="ORF">B0681_09410</name>
</gene>
<dbReference type="AlphaFoldDB" id="A0A1T0CNS5"/>
<dbReference type="STRING" id="573983.B0681_09410"/>
<dbReference type="Proteomes" id="UP000190683">
    <property type="component" value="Unassembled WGS sequence"/>
</dbReference>
<dbReference type="InterPro" id="IPR025833">
    <property type="entry name" value="GDYXXLXY"/>
</dbReference>
<evidence type="ECO:0000313" key="1">
    <source>
        <dbReference type="EMBL" id="OOS23831.1"/>
    </source>
</evidence>
<dbReference type="RefSeq" id="WP_078318473.1">
    <property type="nucleotide sequence ID" value="NZ_MUYV01000012.1"/>
</dbReference>
<dbReference type="EMBL" id="MUYV01000012">
    <property type="protein sequence ID" value="OOS23831.1"/>
    <property type="molecule type" value="Genomic_DNA"/>
</dbReference>